<feature type="domain" description="Nudix hydrolase" evidence="2">
    <location>
        <begin position="7"/>
        <end position="135"/>
    </location>
</feature>
<dbReference type="EMBL" id="LJBJ02000002">
    <property type="protein sequence ID" value="OAX52780.1"/>
    <property type="molecule type" value="Genomic_DNA"/>
</dbReference>
<evidence type="ECO:0000313" key="4">
    <source>
        <dbReference type="Proteomes" id="UP000053171"/>
    </source>
</evidence>
<gene>
    <name evidence="3" type="ORF">AN277_0202220</name>
</gene>
<dbReference type="GO" id="GO:0004081">
    <property type="term" value="F:bis(5'-nucleosyl)-tetraphosphatase (asymmetrical) activity"/>
    <property type="evidence" value="ECO:0007669"/>
    <property type="project" value="TreeGrafter"/>
</dbReference>
<evidence type="ECO:0000256" key="1">
    <source>
        <dbReference type="ARBA" id="ARBA00022801"/>
    </source>
</evidence>
<dbReference type="PANTHER" id="PTHR21340:SF0">
    <property type="entry name" value="BIS(5'-NUCLEOSYL)-TETRAPHOSPHATASE [ASYMMETRICAL]"/>
    <property type="match status" value="1"/>
</dbReference>
<dbReference type="Proteomes" id="UP000053171">
    <property type="component" value="Unassembled WGS sequence"/>
</dbReference>
<comment type="caution">
    <text evidence="3">The sequence shown here is derived from an EMBL/GenBank/DDBJ whole genome shotgun (WGS) entry which is preliminary data.</text>
</comment>
<keyword evidence="4" id="KW-1185">Reference proteome</keyword>
<reference evidence="3" key="1">
    <citation type="submission" date="2016-06" db="EMBL/GenBank/DDBJ databases">
        <title>Identification of putative biosynthetic pathways for the production of bioactive secondary metabolites by the marine actinomycete Kocuria kristinae RUTW2-3.</title>
        <authorList>
            <person name="Waterworth S.C."/>
            <person name="Walmsley T.A."/>
            <person name="Matongo T."/>
            <person name="Davies-Coleman M.T."/>
            <person name="Dorrington R.A."/>
        </authorList>
    </citation>
    <scope>NUCLEOTIDE SEQUENCE [LARGE SCALE GENOMIC DNA]</scope>
    <source>
        <strain evidence="3">RUTW2-3</strain>
    </source>
</reference>
<dbReference type="Pfam" id="PF00300">
    <property type="entry name" value="His_Phos_1"/>
    <property type="match status" value="1"/>
</dbReference>
<dbReference type="CDD" id="cd07067">
    <property type="entry name" value="HP_PGM_like"/>
    <property type="match status" value="1"/>
</dbReference>
<dbReference type="InterPro" id="IPR013078">
    <property type="entry name" value="His_Pase_superF_clade-1"/>
</dbReference>
<dbReference type="Pfam" id="PF00293">
    <property type="entry name" value="NUDIX"/>
    <property type="match status" value="1"/>
</dbReference>
<keyword evidence="1 3" id="KW-0378">Hydrolase</keyword>
<dbReference type="InterPro" id="IPR015797">
    <property type="entry name" value="NUDIX_hydrolase-like_dom_sf"/>
</dbReference>
<protein>
    <submittedName>
        <fullName evidence="3">NUDIX hydrolase</fullName>
    </submittedName>
</protein>
<dbReference type="InterPro" id="IPR020084">
    <property type="entry name" value="NUDIX_hydrolase_CS"/>
</dbReference>
<proteinExistence type="predicted"/>
<dbReference type="InterPro" id="IPR029033">
    <property type="entry name" value="His_PPase_superfam"/>
</dbReference>
<dbReference type="RefSeq" id="WP_055684625.1">
    <property type="nucleotide sequence ID" value="NZ_LJBJ02000002.1"/>
</dbReference>
<dbReference type="SUPFAM" id="SSF53254">
    <property type="entry name" value="Phosphoglycerate mutase-like"/>
    <property type="match status" value="1"/>
</dbReference>
<dbReference type="GO" id="GO:0006167">
    <property type="term" value="P:AMP biosynthetic process"/>
    <property type="evidence" value="ECO:0007669"/>
    <property type="project" value="TreeGrafter"/>
</dbReference>
<dbReference type="InterPro" id="IPR000086">
    <property type="entry name" value="NUDIX_hydrolase_dom"/>
</dbReference>
<dbReference type="Gene3D" id="3.40.50.1240">
    <property type="entry name" value="Phosphoglycerate mutase-like"/>
    <property type="match status" value="1"/>
</dbReference>
<organism evidence="3 4">
    <name type="scientific">Rothia kristinae</name>
    <dbReference type="NCBI Taxonomy" id="37923"/>
    <lineage>
        <taxon>Bacteria</taxon>
        <taxon>Bacillati</taxon>
        <taxon>Actinomycetota</taxon>
        <taxon>Actinomycetes</taxon>
        <taxon>Micrococcales</taxon>
        <taxon>Micrococcaceae</taxon>
        <taxon>Rothia</taxon>
    </lineage>
</organism>
<dbReference type="SMART" id="SM00855">
    <property type="entry name" value="PGAM"/>
    <property type="match status" value="1"/>
</dbReference>
<dbReference type="GO" id="GO:0006754">
    <property type="term" value="P:ATP biosynthetic process"/>
    <property type="evidence" value="ECO:0007669"/>
    <property type="project" value="TreeGrafter"/>
</dbReference>
<dbReference type="PROSITE" id="PS00893">
    <property type="entry name" value="NUDIX_BOX"/>
    <property type="match status" value="1"/>
</dbReference>
<dbReference type="PANTHER" id="PTHR21340">
    <property type="entry name" value="DIADENOSINE 5,5-P1,P4-TETRAPHOSPHATE PYROPHOSPHOHYDROLASE MUTT"/>
    <property type="match status" value="1"/>
</dbReference>
<dbReference type="CDD" id="cd03673">
    <property type="entry name" value="NUDIX_Ap6A_hydrolase"/>
    <property type="match status" value="1"/>
</dbReference>
<evidence type="ECO:0000259" key="2">
    <source>
        <dbReference type="PROSITE" id="PS51462"/>
    </source>
</evidence>
<sequence length="312" mass="34486">MSKPSFPAVVAAGALCWREREGVLEVLIIHRPKYDDWSWPKGKRDDGESVPQTAIREVAEEVGLSITLGAPLAVTTYQVKQGRKDVHYWAAHVPASAQAHQDGGEVDELRWVTPEQARDLLTNATDTEPLDRLVALHEAQDLRTRAVIVVRHAKAKPRSSWSRAEGDRPLAATGKRQAVAVGKLLAAWKPQKVISSPWVRCMQTVAGYAKAEGLAIKEKKRLTEAERSRKPGKVEKLMEAVFESGTSTVVCTHRPVLPTVLAVVDRHLPKALRAQLPTEDPYLSPGEMIVLNVSRKHRGRVVSLEQVKPSDD</sequence>
<evidence type="ECO:0000313" key="3">
    <source>
        <dbReference type="EMBL" id="OAX52780.1"/>
    </source>
</evidence>
<name>A0A199NVE0_9MICC</name>
<dbReference type="SUPFAM" id="SSF55811">
    <property type="entry name" value="Nudix"/>
    <property type="match status" value="1"/>
</dbReference>
<dbReference type="PROSITE" id="PS51462">
    <property type="entry name" value="NUDIX"/>
    <property type="match status" value="1"/>
</dbReference>
<dbReference type="InterPro" id="IPR051325">
    <property type="entry name" value="Nudix_hydrolase_domain"/>
</dbReference>
<dbReference type="Gene3D" id="3.90.79.10">
    <property type="entry name" value="Nucleoside Triphosphate Pyrophosphohydrolase"/>
    <property type="match status" value="1"/>
</dbReference>
<dbReference type="AlphaFoldDB" id="A0A199NVE0"/>
<accession>A0A199NVE0</accession>